<dbReference type="InterPro" id="IPR051933">
    <property type="entry name" value="Resuscitation_pf_RpfB"/>
</dbReference>
<evidence type="ECO:0000313" key="4">
    <source>
        <dbReference type="Proteomes" id="UP000055060"/>
    </source>
</evidence>
<dbReference type="AlphaFoldDB" id="A0A0S7BLP1"/>
<evidence type="ECO:0000259" key="2">
    <source>
        <dbReference type="PROSITE" id="PS51109"/>
    </source>
</evidence>
<gene>
    <name evidence="3" type="ORF">LARV_03378</name>
</gene>
<dbReference type="RefSeq" id="WP_075074758.1">
    <property type="nucleotide sequence ID" value="NZ_DF967972.1"/>
</dbReference>
<dbReference type="Pfam" id="PF07501">
    <property type="entry name" value="G5"/>
    <property type="match status" value="1"/>
</dbReference>
<dbReference type="PANTHER" id="PTHR39160:SF4">
    <property type="entry name" value="RESUSCITATION-PROMOTING FACTOR RPFB"/>
    <property type="match status" value="1"/>
</dbReference>
<dbReference type="Pfam" id="PF03990">
    <property type="entry name" value="DUF348"/>
    <property type="match status" value="4"/>
</dbReference>
<dbReference type="InterPro" id="IPR007137">
    <property type="entry name" value="DUF348"/>
</dbReference>
<proteinExistence type="predicted"/>
<dbReference type="EMBL" id="DF967972">
    <property type="protein sequence ID" value="GAP15587.1"/>
    <property type="molecule type" value="Genomic_DNA"/>
</dbReference>
<dbReference type="PROSITE" id="PS51109">
    <property type="entry name" value="G5"/>
    <property type="match status" value="1"/>
</dbReference>
<evidence type="ECO:0000313" key="3">
    <source>
        <dbReference type="EMBL" id="GAP15587.1"/>
    </source>
</evidence>
<keyword evidence="1" id="KW-0732">Signal</keyword>
<dbReference type="Gene3D" id="2.20.230.10">
    <property type="entry name" value="Resuscitation-promoting factor rpfb"/>
    <property type="match status" value="1"/>
</dbReference>
<organism evidence="3">
    <name type="scientific">Longilinea arvoryzae</name>
    <dbReference type="NCBI Taxonomy" id="360412"/>
    <lineage>
        <taxon>Bacteria</taxon>
        <taxon>Bacillati</taxon>
        <taxon>Chloroflexota</taxon>
        <taxon>Anaerolineae</taxon>
        <taxon>Anaerolineales</taxon>
        <taxon>Anaerolineaceae</taxon>
        <taxon>Longilinea</taxon>
    </lineage>
</organism>
<dbReference type="SMART" id="SM01208">
    <property type="entry name" value="G5"/>
    <property type="match status" value="1"/>
</dbReference>
<reference evidence="3" key="1">
    <citation type="submission" date="2015-07" db="EMBL/GenBank/DDBJ databases">
        <title>Draft Genome Sequences of Anaerolinea thermolimosa IMO-1, Bellilinea caldifistulae GOMI-1, Leptolinea tardivitalis YMTK-2, Levilinea saccharolytica KIBI-1,Longilinea arvoryzae KOME-1, Previously Described as Members of the Anaerolineaceae (Chloroflexi).</title>
        <authorList>
            <person name="Sekiguchi Y."/>
            <person name="Ohashi A."/>
            <person name="Matsuura N."/>
            <person name="Tourlousse M.D."/>
        </authorList>
    </citation>
    <scope>NUCLEOTIDE SEQUENCE [LARGE SCALE GENOMIC DNA]</scope>
    <source>
        <strain evidence="3">KOME-1</strain>
    </source>
</reference>
<dbReference type="OrthoDB" id="9798935at2"/>
<name>A0A0S7BLP1_9CHLR</name>
<dbReference type="PANTHER" id="PTHR39160">
    <property type="entry name" value="CELL WALL-BINDING PROTEIN YOCH"/>
    <property type="match status" value="1"/>
</dbReference>
<accession>A0A0S7BLP1</accession>
<keyword evidence="4" id="KW-1185">Reference proteome</keyword>
<dbReference type="CDD" id="cd22786">
    <property type="entry name" value="DPBB_YuiC-like"/>
    <property type="match status" value="1"/>
</dbReference>
<dbReference type="STRING" id="360412.LARV_03378"/>
<sequence length="460" mass="49556">MRHKKITILTVISVALAAALILFLGAQRRVTFVINGEEHPARVRALTVGGALQAARITLAQGDVLEPSTGTWLKEGARIEITRARDISLQVLPGGETSQWVSADLTAADLLSDAGVPLNAQDRIWANGEQVQPQQKLAPGANLALQVRRAQTIDLQIDASRQQITSGAATLGEALAEAGILLEPADRLTPAAETPLNGPVDAVLRRAMELTIQVDGNEVIARSAAQNVGDALAEAGISLQGLDYSQPAEDQPLPADGNLRVVRVREELDLKQTSIPYTTRYENSDQVALDQRQVIVPGVLGIKVSRERVRFEDGQEVARNSDGEWVAQEAQEQTVGLGTKIEIKTVQTDQGNLEYYRAVNVYVTSYSPCRSGGTRCYSGTASGMKVQKGVIAVPRAWYGLLVGARVYIPGYGVAVVADTGGMTGYWVDVAYSDADYVPWSQNVTMYFLTPVPSYVPVRLP</sequence>
<dbReference type="Proteomes" id="UP000055060">
    <property type="component" value="Unassembled WGS sequence"/>
</dbReference>
<feature type="domain" description="G5" evidence="2">
    <location>
        <begin position="261"/>
        <end position="341"/>
    </location>
</feature>
<dbReference type="InterPro" id="IPR011098">
    <property type="entry name" value="G5_dom"/>
</dbReference>
<protein>
    <submittedName>
        <fullName evidence="3">Uncharacterized protein conserved in bacteria</fullName>
    </submittedName>
</protein>
<evidence type="ECO:0000256" key="1">
    <source>
        <dbReference type="ARBA" id="ARBA00022729"/>
    </source>
</evidence>